<evidence type="ECO:0000313" key="2">
    <source>
        <dbReference type="Proteomes" id="UP000176877"/>
    </source>
</evidence>
<gene>
    <name evidence="1" type="ORF">A3D45_02905</name>
</gene>
<dbReference type="EMBL" id="MFFT01000034">
    <property type="protein sequence ID" value="OGF22861.1"/>
    <property type="molecule type" value="Genomic_DNA"/>
</dbReference>
<reference evidence="1 2" key="1">
    <citation type="journal article" date="2016" name="Nat. Commun.">
        <title>Thousands of microbial genomes shed light on interconnected biogeochemical processes in an aquifer system.</title>
        <authorList>
            <person name="Anantharaman K."/>
            <person name="Brown C.T."/>
            <person name="Hug L.A."/>
            <person name="Sharon I."/>
            <person name="Castelle C.J."/>
            <person name="Probst A.J."/>
            <person name="Thomas B.C."/>
            <person name="Singh A."/>
            <person name="Wilkins M.J."/>
            <person name="Karaoz U."/>
            <person name="Brodie E.L."/>
            <person name="Williams K.H."/>
            <person name="Hubbard S.S."/>
            <person name="Banfield J.F."/>
        </authorList>
    </citation>
    <scope>NUCLEOTIDE SEQUENCE [LARGE SCALE GENOMIC DNA]</scope>
</reference>
<evidence type="ECO:0008006" key="3">
    <source>
        <dbReference type="Google" id="ProtNLM"/>
    </source>
</evidence>
<name>A0A1F5S9C5_9BACT</name>
<protein>
    <recommendedName>
        <fullName evidence="3">Polymerase nucleotidyl transferase domain-containing protein</fullName>
    </recommendedName>
</protein>
<dbReference type="AlphaFoldDB" id="A0A1F5S9C5"/>
<dbReference type="Proteomes" id="UP000176877">
    <property type="component" value="Unassembled WGS sequence"/>
</dbReference>
<accession>A0A1F5S9C5</accession>
<proteinExistence type="predicted"/>
<sequence length="334" mass="38766">MRFKDIYSENFLSLKEAIVRTVAYFDMFDYALTSFEIWQNLSKKNQLMEVVDALEQGVEVLESRNGFYFLAGRGLTVETRLARYTATDRKFKRALALMKIYKFIPWLKMVAMGNLMGAHNLREESDIDLFIVTQAKRIWLTRFFCVLVAKVLGLRPSQGRSRDKICLSFFVSVEQMDLSGLMLNNSPHPLLSGGQIKSPLPPLLKGANKADIYFIHWLANLTPIYDPPGVYEKFILANSWLRDYLPNWQSRLVSPRRNGGSARPEFYGEMIDLFIGGLESWFKKQQLKLLPEELRGLKNLDTRVVMNGQIIKLHANDRREEYREKYLEKMDGLL</sequence>
<evidence type="ECO:0000313" key="1">
    <source>
        <dbReference type="EMBL" id="OGF22861.1"/>
    </source>
</evidence>
<organism evidence="1 2">
    <name type="scientific">Candidatus Falkowbacteria bacterium RIFCSPHIGHO2_02_FULL_42_9</name>
    <dbReference type="NCBI Taxonomy" id="1797986"/>
    <lineage>
        <taxon>Bacteria</taxon>
        <taxon>Candidatus Falkowiibacteriota</taxon>
    </lineage>
</organism>
<comment type="caution">
    <text evidence="1">The sequence shown here is derived from an EMBL/GenBank/DDBJ whole genome shotgun (WGS) entry which is preliminary data.</text>
</comment>